<proteinExistence type="predicted"/>
<protein>
    <submittedName>
        <fullName evidence="1">Uncharacterized protein</fullName>
    </submittedName>
</protein>
<organism evidence="1 2">
    <name type="scientific">Aspergillus pseudocaelatus</name>
    <dbReference type="NCBI Taxonomy" id="1825620"/>
    <lineage>
        <taxon>Eukaryota</taxon>
        <taxon>Fungi</taxon>
        <taxon>Dikarya</taxon>
        <taxon>Ascomycota</taxon>
        <taxon>Pezizomycotina</taxon>
        <taxon>Eurotiomycetes</taxon>
        <taxon>Eurotiomycetidae</taxon>
        <taxon>Eurotiales</taxon>
        <taxon>Aspergillaceae</taxon>
        <taxon>Aspergillus</taxon>
        <taxon>Aspergillus subgen. Circumdati</taxon>
    </lineage>
</organism>
<keyword evidence="2" id="KW-1185">Reference proteome</keyword>
<evidence type="ECO:0000313" key="1">
    <source>
        <dbReference type="EMBL" id="KAE8421773.1"/>
    </source>
</evidence>
<dbReference type="EMBL" id="ML735698">
    <property type="protein sequence ID" value="KAE8421773.1"/>
    <property type="molecule type" value="Genomic_DNA"/>
</dbReference>
<evidence type="ECO:0000313" key="2">
    <source>
        <dbReference type="Proteomes" id="UP000325395"/>
    </source>
</evidence>
<dbReference type="Proteomes" id="UP000325395">
    <property type="component" value="Unassembled WGS sequence"/>
</dbReference>
<reference evidence="1 2" key="1">
    <citation type="submission" date="2019-04" db="EMBL/GenBank/DDBJ databases">
        <authorList>
            <consortium name="DOE Joint Genome Institute"/>
            <person name="Mondo S."/>
            <person name="Kjaerbolling I."/>
            <person name="Vesth T."/>
            <person name="Frisvad J.C."/>
            <person name="Nybo J.L."/>
            <person name="Theobald S."/>
            <person name="Kildgaard S."/>
            <person name="Isbrandt T."/>
            <person name="Kuo A."/>
            <person name="Sato A."/>
            <person name="Lyhne E.K."/>
            <person name="Kogle M.E."/>
            <person name="Wiebenga A."/>
            <person name="Kun R.S."/>
            <person name="Lubbers R.J."/>
            <person name="Makela M.R."/>
            <person name="Barry K."/>
            <person name="Chovatia M."/>
            <person name="Clum A."/>
            <person name="Daum C."/>
            <person name="Haridas S."/>
            <person name="He G."/>
            <person name="LaButti K."/>
            <person name="Lipzen A."/>
            <person name="Riley R."/>
            <person name="Salamov A."/>
            <person name="Simmons B.A."/>
            <person name="Magnuson J.K."/>
            <person name="Henrissat B."/>
            <person name="Mortensen U.H."/>
            <person name="Larsen T.O."/>
            <person name="Devries R.P."/>
            <person name="Grigoriev I.V."/>
            <person name="Machida M."/>
            <person name="Baker S.E."/>
            <person name="Andersen M.R."/>
            <person name="Cantor M.N."/>
            <person name="Hua S.X."/>
        </authorList>
    </citation>
    <scope>NUCLEOTIDE SEQUENCE [LARGE SCALE GENOMIC DNA]</scope>
    <source>
        <strain evidence="1 2">CBS 117616</strain>
    </source>
</reference>
<gene>
    <name evidence="1" type="ORF">BDV36DRAFT_291887</name>
</gene>
<sequence>MCDANPGVNRPLNIIKQLVSVNNIDLKTDSATNTQSVDAFDLDLIFTTFPRGRNGQISGVDDSSETSEIGGNLDPLFGPMDCSPVPFVDASLTKDFLEDPII</sequence>
<accession>A0ABQ6WYX1</accession>
<name>A0ABQ6WYX1_9EURO</name>